<evidence type="ECO:0000259" key="4">
    <source>
        <dbReference type="Pfam" id="PF14332"/>
    </source>
</evidence>
<reference evidence="5 6" key="2">
    <citation type="journal article" date="2016" name="Environ. Microbiol. Rep.">
        <title>Metagenomic evidence for the presence of phototrophic Gemmatimonadetes bacteria in diverse environments.</title>
        <authorList>
            <person name="Zeng Y."/>
            <person name="Baumbach J."/>
            <person name="Barbosa E.G."/>
            <person name="Azevedo V."/>
            <person name="Zhang C."/>
            <person name="Koblizek M."/>
        </authorList>
    </citation>
    <scope>NUCLEOTIDE SEQUENCE [LARGE SCALE GENOMIC DNA]</scope>
    <source>
        <strain evidence="5 6">AP64</strain>
    </source>
</reference>
<evidence type="ECO:0000313" key="6">
    <source>
        <dbReference type="Proteomes" id="UP000076404"/>
    </source>
</evidence>
<evidence type="ECO:0000256" key="3">
    <source>
        <dbReference type="PROSITE-ProRule" id="PRU00339"/>
    </source>
</evidence>
<dbReference type="Pfam" id="PF14332">
    <property type="entry name" value="DUF4388"/>
    <property type="match status" value="1"/>
</dbReference>
<dbReference type="InterPro" id="IPR019734">
    <property type="entry name" value="TPR_rpt"/>
</dbReference>
<dbReference type="SMART" id="SM00028">
    <property type="entry name" value="TPR"/>
    <property type="match status" value="6"/>
</dbReference>
<keyword evidence="2 3" id="KW-0802">TPR repeat</keyword>
<dbReference type="Gene3D" id="1.25.40.10">
    <property type="entry name" value="Tetratricopeptide repeat domain"/>
    <property type="match status" value="3"/>
</dbReference>
<dbReference type="PANTHER" id="PTHR36304:SF4">
    <property type="entry name" value="DUF4388 DOMAIN-CONTAINING PROTEIN"/>
    <property type="match status" value="1"/>
</dbReference>
<dbReference type="InterPro" id="IPR025497">
    <property type="entry name" value="PatA-like_N"/>
</dbReference>
<feature type="repeat" description="TPR" evidence="3">
    <location>
        <begin position="458"/>
        <end position="491"/>
    </location>
</feature>
<keyword evidence="1" id="KW-0677">Repeat</keyword>
<dbReference type="Pfam" id="PF07719">
    <property type="entry name" value="TPR_2"/>
    <property type="match status" value="1"/>
</dbReference>
<dbReference type="InterPro" id="IPR011990">
    <property type="entry name" value="TPR-like_helical_dom_sf"/>
</dbReference>
<dbReference type="Pfam" id="PF13432">
    <property type="entry name" value="TPR_16"/>
    <property type="match status" value="2"/>
</dbReference>
<feature type="domain" description="PatA-like N-terminal" evidence="4">
    <location>
        <begin position="4"/>
        <end position="160"/>
    </location>
</feature>
<accession>A0A143BJQ9</accession>
<dbReference type="OrthoDB" id="148348at2"/>
<feature type="repeat" description="TPR" evidence="3">
    <location>
        <begin position="249"/>
        <end position="282"/>
    </location>
</feature>
<dbReference type="RefSeq" id="WP_026850509.1">
    <property type="nucleotide sequence ID" value="NZ_CP011454.1"/>
</dbReference>
<dbReference type="KEGG" id="gph:GEMMAAP_07695"/>
<protein>
    <recommendedName>
        <fullName evidence="4">PatA-like N-terminal domain-containing protein</fullName>
    </recommendedName>
</protein>
<dbReference type="eggNOG" id="COG0457">
    <property type="taxonomic scope" value="Bacteria"/>
</dbReference>
<evidence type="ECO:0000256" key="2">
    <source>
        <dbReference type="ARBA" id="ARBA00022803"/>
    </source>
</evidence>
<reference evidence="5 6" key="1">
    <citation type="journal article" date="2014" name="Proc. Natl. Acad. Sci. U.S.A.">
        <title>Functional type 2 photosynthetic reaction centers found in the rare bacterial phylum Gemmatimonadetes.</title>
        <authorList>
            <person name="Zeng Y."/>
            <person name="Feng F."/>
            <person name="Medova H."/>
            <person name="Dean J."/>
            <person name="Koblizek M."/>
        </authorList>
    </citation>
    <scope>NUCLEOTIDE SEQUENCE [LARGE SCALE GENOMIC DNA]</scope>
    <source>
        <strain evidence="5 6">AP64</strain>
    </source>
</reference>
<organism evidence="5 6">
    <name type="scientific">Gemmatimonas phototrophica</name>
    <dbReference type="NCBI Taxonomy" id="1379270"/>
    <lineage>
        <taxon>Bacteria</taxon>
        <taxon>Pseudomonadati</taxon>
        <taxon>Gemmatimonadota</taxon>
        <taxon>Gemmatimonadia</taxon>
        <taxon>Gemmatimonadales</taxon>
        <taxon>Gemmatimonadaceae</taxon>
        <taxon>Gemmatimonas</taxon>
    </lineage>
</organism>
<dbReference type="PROSITE" id="PS50005">
    <property type="entry name" value="TPR"/>
    <property type="match status" value="3"/>
</dbReference>
<dbReference type="PROSITE" id="PS50293">
    <property type="entry name" value="TPR_REGION"/>
    <property type="match status" value="1"/>
</dbReference>
<sequence length="587" mass="63465">MAIRGNLSEASLADVLQLLALGQKTGCLSIARDGSFGTIHFADGRVVHASIVNRRDRLGDRLVRLGAVEADELARLSARVGPQDDRDLAKALLAGERIDRELLVQVYRTQVEEAVYHLFSWSQGTFTFEPDDEISLDTPLFSISADSLLLEGARRVDEWSLIEKKVPSFDLIFEADAARVTAREVPLSVEQERILPLLDGTHDVHAILERSGLSEFDAGKALYGLLSAGYAQRVGRSAARRQPPPESRVAEHRNLGIAFYKTGMLDEASREFRRVLELRDSDGISRFYIGLVHARRGEWADAVSTFARAAQEPDAPSAVLHNLAFALERTGEHAQASLALDEALRRAAGMPDPRLALSRATSLLEAGDLGGAEAQLAEARALWGARQPSAAWFHAAGLAAALGGDSLRAAALLEEGLAVYPHAVPLHNNLSVVQERRGSYELAARTLEHALLEDANCAHLHKNLGDYLYRAQRYDEAFDAFTRVVRLAPAHGPDVYLKLGNIHYRRGALDAAHDAWEQALVLDPENRIVKANLSALPRTAPAEVVETAIIGAAVAAVHAVETSGTDAAAVPTAAEGDDAMAAFGMDA</sequence>
<dbReference type="SUPFAM" id="SSF48452">
    <property type="entry name" value="TPR-like"/>
    <property type="match status" value="2"/>
</dbReference>
<dbReference type="PANTHER" id="PTHR36304">
    <property type="entry name" value="DOMAIN GTPASE-ACTIVATING PROTEIN, PUTATIVE-RELATED-RELATED"/>
    <property type="match status" value="1"/>
</dbReference>
<dbReference type="Proteomes" id="UP000076404">
    <property type="component" value="Chromosome"/>
</dbReference>
<keyword evidence="6" id="KW-1185">Reference proteome</keyword>
<dbReference type="AlphaFoldDB" id="A0A143BJQ9"/>
<feature type="repeat" description="TPR" evidence="3">
    <location>
        <begin position="493"/>
        <end position="526"/>
    </location>
</feature>
<dbReference type="InterPro" id="IPR013105">
    <property type="entry name" value="TPR_2"/>
</dbReference>
<dbReference type="EMBL" id="CP011454">
    <property type="protein sequence ID" value="AMW04752.1"/>
    <property type="molecule type" value="Genomic_DNA"/>
</dbReference>
<evidence type="ECO:0000256" key="1">
    <source>
        <dbReference type="ARBA" id="ARBA00022737"/>
    </source>
</evidence>
<name>A0A143BJQ9_9BACT</name>
<proteinExistence type="predicted"/>
<dbReference type="STRING" id="1379270.GEMMAAP_07695"/>
<gene>
    <name evidence="5" type="ORF">GEMMAAP_07695</name>
</gene>
<evidence type="ECO:0000313" key="5">
    <source>
        <dbReference type="EMBL" id="AMW04752.1"/>
    </source>
</evidence>